<organism evidence="3 4">
    <name type="scientific">Clytia hemisphaerica</name>
    <dbReference type="NCBI Taxonomy" id="252671"/>
    <lineage>
        <taxon>Eukaryota</taxon>
        <taxon>Metazoa</taxon>
        <taxon>Cnidaria</taxon>
        <taxon>Hydrozoa</taxon>
        <taxon>Hydroidolina</taxon>
        <taxon>Leptothecata</taxon>
        <taxon>Obeliida</taxon>
        <taxon>Clytiidae</taxon>
        <taxon>Clytia</taxon>
    </lineage>
</organism>
<keyword evidence="2" id="KW-0732">Signal</keyword>
<dbReference type="EnsemblMetazoa" id="CLYHEMT022545.1">
    <property type="protein sequence ID" value="CLYHEMP022545.1"/>
    <property type="gene ID" value="CLYHEMG022545"/>
</dbReference>
<feature type="chain" id="PRO_5029635006" description="Cnidarian restricted protein" evidence="2">
    <location>
        <begin position="19"/>
        <end position="1213"/>
    </location>
</feature>
<dbReference type="AlphaFoldDB" id="A0A7M5XGH1"/>
<feature type="compositionally biased region" description="Polar residues" evidence="1">
    <location>
        <begin position="1153"/>
        <end position="1164"/>
    </location>
</feature>
<evidence type="ECO:0000313" key="4">
    <source>
        <dbReference type="Proteomes" id="UP000594262"/>
    </source>
</evidence>
<feature type="compositionally biased region" description="Basic residues" evidence="1">
    <location>
        <begin position="47"/>
        <end position="57"/>
    </location>
</feature>
<feature type="region of interest" description="Disordered" evidence="1">
    <location>
        <begin position="627"/>
        <end position="646"/>
    </location>
</feature>
<feature type="compositionally biased region" description="Low complexity" evidence="1">
    <location>
        <begin position="1169"/>
        <end position="1180"/>
    </location>
</feature>
<feature type="compositionally biased region" description="Low complexity" evidence="1">
    <location>
        <begin position="230"/>
        <end position="243"/>
    </location>
</feature>
<feature type="compositionally biased region" description="Basic and acidic residues" evidence="1">
    <location>
        <begin position="1181"/>
        <end position="1192"/>
    </location>
</feature>
<proteinExistence type="predicted"/>
<feature type="compositionally biased region" description="Basic residues" evidence="1">
    <location>
        <begin position="772"/>
        <end position="785"/>
    </location>
</feature>
<keyword evidence="4" id="KW-1185">Reference proteome</keyword>
<feature type="region of interest" description="Disordered" evidence="1">
    <location>
        <begin position="115"/>
        <end position="144"/>
    </location>
</feature>
<feature type="region of interest" description="Disordered" evidence="1">
    <location>
        <begin position="24"/>
        <end position="66"/>
    </location>
</feature>
<feature type="region of interest" description="Disordered" evidence="1">
    <location>
        <begin position="277"/>
        <end position="296"/>
    </location>
</feature>
<feature type="compositionally biased region" description="Polar residues" evidence="1">
    <location>
        <begin position="432"/>
        <end position="459"/>
    </location>
</feature>
<feature type="compositionally biased region" description="Basic residues" evidence="1">
    <location>
        <begin position="717"/>
        <end position="737"/>
    </location>
</feature>
<evidence type="ECO:0000313" key="3">
    <source>
        <dbReference type="EnsemblMetazoa" id="CLYHEMP022545.1"/>
    </source>
</evidence>
<feature type="region of interest" description="Disordered" evidence="1">
    <location>
        <begin position="204"/>
        <end position="270"/>
    </location>
</feature>
<feature type="compositionally biased region" description="Low complexity" evidence="1">
    <location>
        <begin position="131"/>
        <end position="144"/>
    </location>
</feature>
<feature type="region of interest" description="Disordered" evidence="1">
    <location>
        <begin position="1006"/>
        <end position="1035"/>
    </location>
</feature>
<feature type="compositionally biased region" description="Polar residues" evidence="1">
    <location>
        <begin position="794"/>
        <end position="813"/>
    </location>
</feature>
<dbReference type="RefSeq" id="XP_066910952.1">
    <property type="nucleotide sequence ID" value="XM_067054851.1"/>
</dbReference>
<dbReference type="GeneID" id="136798270"/>
<evidence type="ECO:0000256" key="1">
    <source>
        <dbReference type="SAM" id="MobiDB-lite"/>
    </source>
</evidence>
<feature type="compositionally biased region" description="Polar residues" evidence="1">
    <location>
        <begin position="845"/>
        <end position="872"/>
    </location>
</feature>
<evidence type="ECO:0000256" key="2">
    <source>
        <dbReference type="SAM" id="SignalP"/>
    </source>
</evidence>
<feature type="compositionally biased region" description="Basic and acidic residues" evidence="1">
    <location>
        <begin position="204"/>
        <end position="220"/>
    </location>
</feature>
<feature type="region of interest" description="Disordered" evidence="1">
    <location>
        <begin position="304"/>
        <end position="323"/>
    </location>
</feature>
<reference evidence="3" key="1">
    <citation type="submission" date="2021-01" db="UniProtKB">
        <authorList>
            <consortium name="EnsemblMetazoa"/>
        </authorList>
    </citation>
    <scope>IDENTIFICATION</scope>
</reference>
<feature type="compositionally biased region" description="Basic and acidic residues" evidence="1">
    <location>
        <begin position="830"/>
        <end position="844"/>
    </location>
</feature>
<feature type="compositionally biased region" description="Low complexity" evidence="1">
    <location>
        <begin position="281"/>
        <end position="294"/>
    </location>
</feature>
<accession>A0A7M5XGH1</accession>
<feature type="region of interest" description="Disordered" evidence="1">
    <location>
        <begin position="1153"/>
        <end position="1198"/>
    </location>
</feature>
<feature type="compositionally biased region" description="Basic residues" evidence="1">
    <location>
        <begin position="26"/>
        <end position="41"/>
    </location>
</feature>
<evidence type="ECO:0008006" key="5">
    <source>
        <dbReference type="Google" id="ProtNLM"/>
    </source>
</evidence>
<feature type="compositionally biased region" description="Polar residues" evidence="1">
    <location>
        <begin position="389"/>
        <end position="403"/>
    </location>
</feature>
<feature type="region of interest" description="Disordered" evidence="1">
    <location>
        <begin position="711"/>
        <end position="873"/>
    </location>
</feature>
<dbReference type="Proteomes" id="UP000594262">
    <property type="component" value="Unplaced"/>
</dbReference>
<name>A0A7M5XGH1_9CNID</name>
<feature type="region of interest" description="Disordered" evidence="1">
    <location>
        <begin position="389"/>
        <end position="459"/>
    </location>
</feature>
<sequence>MRLLYWLFFFLLVDAILSVQKNNRNAPRKQWRKAQRLHQSKTSKNVRVQHQKNKQYHPVKTMNKQYHHVKTITKKKQQHKEDKIDVVKQNHKYLRIRLQFRDLSGKRPHVYLYLRKKDQVNKPTNDLSKRSSTGNSTTSSTNTNLTRADTDHLLKEIQKVIHRIVNFVHRRSLENLSQHDLRLIKIKLKSLVDQVEMNDFFVTTHDDGKRSHGPDTKEEMDSLSNQNEVNELTNSTNDTTNTSERNDSTNGTKNHEDNNANGTVGTDAHKVTERNVTGISGNQENGTNGNNGTETDLHQAIQNNNERSDPNITNANTTEQQNDPYATIKRQELPEILDPTLVLKEDFNLPQIKEMIASPISLHDIHTEFTPVVDDLEQNSWIPDRLWKQNQPPVLSTGKNLPPQTRKYISNRRKLLKLKDRLNKSEQRKSNKQTPSRSTSGQPSPLSMKGNQSQSKTPQTFYSPQLKAKHQILLISENLASLPTLHNATMRSSVRPPHAMHDGTNTTLSNHTKGYQNQTKNTTTLTNTGYNLQWFEVLNVQGRAPHMINRTSIPPTNNSLKQDDQNQMNGNNSSQANAEVRHKIGRSAQSPYANPDFHMLGMANGNNKNTEGDDRHKLHLTKEENKTNKVAARKMKKSDISTPPLQNDYEEAIGTIANELMELLQIDEPDINKRNLHNKGERKIRKRRSIGEKHKRRAVDKLPIFGRFTERLATKQQHSKRGKKQKKGKSKAKHKLRFSSAKIERHGMIRQTKQHFHKQIKIDSSSSGITATKRKNQHVRWKNKTFAKDRTQKKQNGQKSQQTYLGAKQQPNEKQPMEQKKSQPPSQLEQRADQESRREQDQTDIKQSSSRRNPGKSMDQNSEPSKQNQNKINDLVHQKQYIKQNPESKNKINSVLKQQKRAMRIKGQLLHKKTYITGQQGQPYFGGGGGGDGGSRWVRVDPDDRYGEQWFQTNNEPIESHQRNGIGVPYVAPPQTSIQVSVVDAAHLKADDALQRICSNARCEGGNEVERNQEKSVPSSSRSEVNSRGEGSHDNLININIDEDEQHEPPVSQPHEMMENNVIKPAVRFPDNHQNVPVQQQESDKGTRYQEVVNASPVETAQNGAVDRERDDDEIRGAIRSIPANDDRSINKLVSMLNNNEQQSGNVLRYLDQQQQERSVETSNGGSGQSQQLNEENQSEANERTDNMKVDSNDNDGAVIEQVLRNVEQNKSK</sequence>
<protein>
    <recommendedName>
        <fullName evidence="5">Cnidarian restricted protein</fullName>
    </recommendedName>
</protein>
<feature type="signal peptide" evidence="2">
    <location>
        <begin position="1"/>
        <end position="18"/>
    </location>
</feature>
<feature type="compositionally biased region" description="Basic and acidic residues" evidence="1">
    <location>
        <begin position="417"/>
        <end position="429"/>
    </location>
</feature>